<comment type="caution">
    <text evidence="2">The sequence shown here is derived from an EMBL/GenBank/DDBJ whole genome shotgun (WGS) entry which is preliminary data.</text>
</comment>
<sequence length="98" mass="11387">MADFVAPLQMKWMFGQLMRVCVRAHVAMVCHLAVFSVRWGSREYWRDRAELGWFGALVLSPRALMSSPMQSWFWMLGCFGVGFVSLFGRIRCCRSLRC</sequence>
<evidence type="ECO:0000313" key="2">
    <source>
        <dbReference type="EMBL" id="GMH31910.1"/>
    </source>
</evidence>
<organism evidence="2 3">
    <name type="scientific">Nepenthes gracilis</name>
    <name type="common">Slender pitcher plant</name>
    <dbReference type="NCBI Taxonomy" id="150966"/>
    <lineage>
        <taxon>Eukaryota</taxon>
        <taxon>Viridiplantae</taxon>
        <taxon>Streptophyta</taxon>
        <taxon>Embryophyta</taxon>
        <taxon>Tracheophyta</taxon>
        <taxon>Spermatophyta</taxon>
        <taxon>Magnoliopsida</taxon>
        <taxon>eudicotyledons</taxon>
        <taxon>Gunneridae</taxon>
        <taxon>Pentapetalae</taxon>
        <taxon>Caryophyllales</taxon>
        <taxon>Nepenthaceae</taxon>
        <taxon>Nepenthes</taxon>
    </lineage>
</organism>
<feature type="transmembrane region" description="Helical" evidence="1">
    <location>
        <begin position="20"/>
        <end position="39"/>
    </location>
</feature>
<reference evidence="2" key="1">
    <citation type="submission" date="2023-05" db="EMBL/GenBank/DDBJ databases">
        <title>Nepenthes gracilis genome sequencing.</title>
        <authorList>
            <person name="Fukushima K."/>
        </authorList>
    </citation>
    <scope>NUCLEOTIDE SEQUENCE</scope>
    <source>
        <strain evidence="2">SING2019-196</strain>
    </source>
</reference>
<keyword evidence="3" id="KW-1185">Reference proteome</keyword>
<evidence type="ECO:0000313" key="3">
    <source>
        <dbReference type="Proteomes" id="UP001279734"/>
    </source>
</evidence>
<name>A0AAD3TL01_NEPGR</name>
<dbReference type="AlphaFoldDB" id="A0AAD3TL01"/>
<keyword evidence="1" id="KW-1133">Transmembrane helix</keyword>
<accession>A0AAD3TL01</accession>
<protein>
    <submittedName>
        <fullName evidence="2">Uncharacterized protein</fullName>
    </submittedName>
</protein>
<proteinExistence type="predicted"/>
<keyword evidence="1" id="KW-0472">Membrane</keyword>
<dbReference type="EMBL" id="BSYO01000044">
    <property type="protein sequence ID" value="GMH31910.1"/>
    <property type="molecule type" value="Genomic_DNA"/>
</dbReference>
<evidence type="ECO:0000256" key="1">
    <source>
        <dbReference type="SAM" id="Phobius"/>
    </source>
</evidence>
<keyword evidence="1" id="KW-0812">Transmembrane</keyword>
<dbReference type="Proteomes" id="UP001279734">
    <property type="component" value="Unassembled WGS sequence"/>
</dbReference>
<feature type="transmembrane region" description="Helical" evidence="1">
    <location>
        <begin position="72"/>
        <end position="90"/>
    </location>
</feature>
<gene>
    <name evidence="2" type="ORF">Nepgr_033754</name>
</gene>